<dbReference type="Gene3D" id="4.10.410.10">
    <property type="entry name" value="Pancreatic trypsin inhibitor Kunitz domain"/>
    <property type="match status" value="1"/>
</dbReference>
<feature type="signal peptide" evidence="1">
    <location>
        <begin position="1"/>
        <end position="25"/>
    </location>
</feature>
<evidence type="ECO:0000256" key="1">
    <source>
        <dbReference type="SAM" id="SignalP"/>
    </source>
</evidence>
<name>A0A131YIW6_RHIAP</name>
<dbReference type="EMBL" id="GEDV01010531">
    <property type="protein sequence ID" value="JAP78026.1"/>
    <property type="molecule type" value="Transcribed_RNA"/>
</dbReference>
<protein>
    <submittedName>
        <fullName evidence="2">Pancreatic trypsin inhibitor</fullName>
    </submittedName>
</protein>
<sequence length="168" mass="19437">MRSHFFLHVLCAIGIAVVAFPGLRAFDVSERAGKDGKPNDCTAKWRKYKSCDPKNMTTHFGYNPKKQRCEKSSGCTFVHGGGFKTRDECLNMCISNSTCLEPDTDNYHDENPRGKTTTYYYYNSKEDVCIEIDVSVPLYKHDIWPYRNLFRNEKTCEKECAPTRRHKN</sequence>
<dbReference type="GO" id="GO:0004867">
    <property type="term" value="F:serine-type endopeptidase inhibitor activity"/>
    <property type="evidence" value="ECO:0007669"/>
    <property type="project" value="InterPro"/>
</dbReference>
<dbReference type="SUPFAM" id="SSF57362">
    <property type="entry name" value="BPTI-like"/>
    <property type="match status" value="1"/>
</dbReference>
<accession>A0A131YIW6</accession>
<organism evidence="2">
    <name type="scientific">Rhipicephalus appendiculatus</name>
    <name type="common">Brown ear tick</name>
    <dbReference type="NCBI Taxonomy" id="34631"/>
    <lineage>
        <taxon>Eukaryota</taxon>
        <taxon>Metazoa</taxon>
        <taxon>Ecdysozoa</taxon>
        <taxon>Arthropoda</taxon>
        <taxon>Chelicerata</taxon>
        <taxon>Arachnida</taxon>
        <taxon>Acari</taxon>
        <taxon>Parasitiformes</taxon>
        <taxon>Ixodida</taxon>
        <taxon>Ixodoidea</taxon>
        <taxon>Ixodidae</taxon>
        <taxon>Rhipicephalinae</taxon>
        <taxon>Rhipicephalus</taxon>
        <taxon>Rhipicephalus</taxon>
    </lineage>
</organism>
<evidence type="ECO:0000313" key="2">
    <source>
        <dbReference type="EMBL" id="JAP78026.1"/>
    </source>
</evidence>
<proteinExistence type="predicted"/>
<dbReference type="AlphaFoldDB" id="A0A131YIW6"/>
<keyword evidence="1" id="KW-0732">Signal</keyword>
<reference evidence="2" key="1">
    <citation type="journal article" date="2016" name="Ticks Tick Borne Dis.">
        <title>De novo assembly and annotation of the salivary gland transcriptome of Rhipicephalus appendiculatus male and female ticks during blood feeding.</title>
        <authorList>
            <person name="de Castro M.H."/>
            <person name="de Klerk D."/>
            <person name="Pienaar R."/>
            <person name="Latif A.A."/>
            <person name="Rees D.J."/>
            <person name="Mans B.J."/>
        </authorList>
    </citation>
    <scope>NUCLEOTIDE SEQUENCE</scope>
    <source>
        <tissue evidence="2">Salivary glands</tissue>
    </source>
</reference>
<dbReference type="InterPro" id="IPR036880">
    <property type="entry name" value="Kunitz_BPTI_sf"/>
</dbReference>
<feature type="chain" id="PRO_5007285292" evidence="1">
    <location>
        <begin position="26"/>
        <end position="168"/>
    </location>
</feature>